<evidence type="ECO:0000256" key="2">
    <source>
        <dbReference type="PROSITE-ProRule" id="PRU00703"/>
    </source>
</evidence>
<feature type="domain" description="CBS" evidence="4">
    <location>
        <begin position="59"/>
        <end position="117"/>
    </location>
</feature>
<feature type="region of interest" description="Disordered" evidence="3">
    <location>
        <begin position="199"/>
        <end position="219"/>
    </location>
</feature>
<dbReference type="AlphaFoldDB" id="A0A7S2A2U5"/>
<organism evidence="5">
    <name type="scientific">Trieres chinensis</name>
    <name type="common">Marine centric diatom</name>
    <name type="synonym">Odontella sinensis</name>
    <dbReference type="NCBI Taxonomy" id="1514140"/>
    <lineage>
        <taxon>Eukaryota</taxon>
        <taxon>Sar</taxon>
        <taxon>Stramenopiles</taxon>
        <taxon>Ochrophyta</taxon>
        <taxon>Bacillariophyta</taxon>
        <taxon>Mediophyceae</taxon>
        <taxon>Biddulphiophycidae</taxon>
        <taxon>Eupodiscales</taxon>
        <taxon>Parodontellaceae</taxon>
        <taxon>Trieres</taxon>
    </lineage>
</organism>
<dbReference type="InterPro" id="IPR000644">
    <property type="entry name" value="CBS_dom"/>
</dbReference>
<dbReference type="InterPro" id="IPR046342">
    <property type="entry name" value="CBS_dom_sf"/>
</dbReference>
<dbReference type="Gene3D" id="3.10.580.10">
    <property type="entry name" value="CBS-domain"/>
    <property type="match status" value="1"/>
</dbReference>
<dbReference type="SUPFAM" id="SSF54631">
    <property type="entry name" value="CBS-domain pair"/>
    <property type="match status" value="1"/>
</dbReference>
<proteinExistence type="predicted"/>
<evidence type="ECO:0000256" key="1">
    <source>
        <dbReference type="ARBA" id="ARBA00023122"/>
    </source>
</evidence>
<dbReference type="CDD" id="cd04586">
    <property type="entry name" value="CBS_pair_BON_assoc"/>
    <property type="match status" value="1"/>
</dbReference>
<dbReference type="Pfam" id="PF00571">
    <property type="entry name" value="CBS"/>
    <property type="match status" value="2"/>
</dbReference>
<sequence>MPKRTNRPRASGSAVAAAATASLLFLSPFVSPFSVPEPRSRVFVGTPVKSPQRRVSDCMTPNPFSLRKNDLVDRAIASLLELGVSGAPVVDSEGSLVGVISTSDFLHKELGGAILPMEGTRETVEGYLGAARKIVGRSVGDVMTADVVTVSPDQTMREAAALMGSRKLHRVVVVDEGRLVGILTRSDVMRDVLTTVRGALPQASEEEEGSDEGTSQAMP</sequence>
<dbReference type="SMART" id="SM00116">
    <property type="entry name" value="CBS"/>
    <property type="match status" value="2"/>
</dbReference>
<evidence type="ECO:0000313" key="5">
    <source>
        <dbReference type="EMBL" id="CAD9355894.1"/>
    </source>
</evidence>
<evidence type="ECO:0000256" key="3">
    <source>
        <dbReference type="SAM" id="MobiDB-lite"/>
    </source>
</evidence>
<dbReference type="PANTHER" id="PTHR43080">
    <property type="entry name" value="CBS DOMAIN-CONTAINING PROTEIN CBSX3, MITOCHONDRIAL"/>
    <property type="match status" value="1"/>
</dbReference>
<evidence type="ECO:0000259" key="4">
    <source>
        <dbReference type="PROSITE" id="PS51371"/>
    </source>
</evidence>
<keyword evidence="1 2" id="KW-0129">CBS domain</keyword>
<protein>
    <recommendedName>
        <fullName evidence="4">CBS domain-containing protein</fullName>
    </recommendedName>
</protein>
<name>A0A7S2A2U5_TRICV</name>
<dbReference type="EMBL" id="HBGO01031577">
    <property type="protein sequence ID" value="CAD9355894.1"/>
    <property type="molecule type" value="Transcribed_RNA"/>
</dbReference>
<gene>
    <name evidence="5" type="ORF">OSIN01602_LOCUS18167</name>
</gene>
<dbReference type="PROSITE" id="PS51371">
    <property type="entry name" value="CBS"/>
    <property type="match status" value="2"/>
</dbReference>
<reference evidence="5" key="1">
    <citation type="submission" date="2021-01" db="EMBL/GenBank/DDBJ databases">
        <authorList>
            <person name="Corre E."/>
            <person name="Pelletier E."/>
            <person name="Niang G."/>
            <person name="Scheremetjew M."/>
            <person name="Finn R."/>
            <person name="Kale V."/>
            <person name="Holt S."/>
            <person name="Cochrane G."/>
            <person name="Meng A."/>
            <person name="Brown T."/>
            <person name="Cohen L."/>
        </authorList>
    </citation>
    <scope>NUCLEOTIDE SEQUENCE</scope>
    <source>
        <strain evidence="5">Grunow 1884</strain>
    </source>
</reference>
<dbReference type="InterPro" id="IPR051257">
    <property type="entry name" value="Diverse_CBS-Domain"/>
</dbReference>
<feature type="domain" description="CBS" evidence="4">
    <location>
        <begin position="143"/>
        <end position="202"/>
    </location>
</feature>
<dbReference type="PANTHER" id="PTHR43080:SF2">
    <property type="entry name" value="CBS DOMAIN-CONTAINING PROTEIN"/>
    <property type="match status" value="1"/>
</dbReference>
<accession>A0A7S2A2U5</accession>